<keyword evidence="2" id="KW-0804">Transcription</keyword>
<comment type="caution">
    <text evidence="2">The sequence shown here is derived from an EMBL/GenBank/DDBJ whole genome shotgun (WGS) entry which is preliminary data.</text>
</comment>
<feature type="compositionally biased region" description="Basic residues" evidence="1">
    <location>
        <begin position="135"/>
        <end position="147"/>
    </location>
</feature>
<dbReference type="GO" id="GO:0000428">
    <property type="term" value="C:DNA-directed RNA polymerase complex"/>
    <property type="evidence" value="ECO:0007669"/>
    <property type="project" value="UniProtKB-KW"/>
</dbReference>
<name>A0ABR9K4G3_9ACTN</name>
<keyword evidence="2" id="KW-0240">DNA-directed RNA polymerase</keyword>
<proteinExistence type="predicted"/>
<evidence type="ECO:0000313" key="3">
    <source>
        <dbReference type="Proteomes" id="UP000627838"/>
    </source>
</evidence>
<accession>A0ABR9K4G3</accession>
<gene>
    <name evidence="2" type="ORF">H4W34_007558</name>
</gene>
<sequence length="147" mass="16401">MSTDRRRDVYTVRARRWEHGWELEIDSVGATQSHSLKDAEMMARDYIRLACDVPADSFDIELVPDVGDGLGEQARQARVETRAAERARDEAARHVRDVARRLHAEGLTGGEIAVVLDVSPQRVSQLLKPGAQAAGRRKTRAKKTSEV</sequence>
<feature type="region of interest" description="Disordered" evidence="1">
    <location>
        <begin position="126"/>
        <end position="147"/>
    </location>
</feature>
<dbReference type="Proteomes" id="UP000627838">
    <property type="component" value="Unassembled WGS sequence"/>
</dbReference>
<dbReference type="EMBL" id="JADBDZ010000001">
    <property type="protein sequence ID" value="MBE1537725.1"/>
    <property type="molecule type" value="Genomic_DNA"/>
</dbReference>
<dbReference type="RefSeq" id="WP_192763551.1">
    <property type="nucleotide sequence ID" value="NZ_JADBDZ010000001.1"/>
</dbReference>
<evidence type="ECO:0000313" key="2">
    <source>
        <dbReference type="EMBL" id="MBE1537725.1"/>
    </source>
</evidence>
<reference evidence="2 3" key="1">
    <citation type="submission" date="2020-10" db="EMBL/GenBank/DDBJ databases">
        <title>Sequencing the genomes of 1000 actinobacteria strains.</title>
        <authorList>
            <person name="Klenk H.-P."/>
        </authorList>
    </citation>
    <scope>NUCLEOTIDE SEQUENCE [LARGE SCALE GENOMIC DNA]</scope>
    <source>
        <strain evidence="2 3">DSM 46744</strain>
    </source>
</reference>
<keyword evidence="3" id="KW-1185">Reference proteome</keyword>
<evidence type="ECO:0000256" key="1">
    <source>
        <dbReference type="SAM" id="MobiDB-lite"/>
    </source>
</evidence>
<protein>
    <submittedName>
        <fullName evidence="2">DNA-directed RNA polymerase specialized sigma24 family protein</fullName>
    </submittedName>
</protein>
<organism evidence="2 3">
    <name type="scientific">Actinomadura algeriensis</name>
    <dbReference type="NCBI Taxonomy" id="1679523"/>
    <lineage>
        <taxon>Bacteria</taxon>
        <taxon>Bacillati</taxon>
        <taxon>Actinomycetota</taxon>
        <taxon>Actinomycetes</taxon>
        <taxon>Streptosporangiales</taxon>
        <taxon>Thermomonosporaceae</taxon>
        <taxon>Actinomadura</taxon>
    </lineage>
</organism>